<dbReference type="SUPFAM" id="SSF52799">
    <property type="entry name" value="(Phosphotyrosine protein) phosphatases II"/>
    <property type="match status" value="1"/>
</dbReference>
<dbReference type="PROSITE" id="PS50056">
    <property type="entry name" value="TYR_PHOSPHATASE_2"/>
    <property type="match status" value="1"/>
</dbReference>
<dbReference type="EMBL" id="KL584703">
    <property type="protein sequence ID" value="KEQ76591.1"/>
    <property type="molecule type" value="Genomic_DNA"/>
</dbReference>
<dbReference type="Proteomes" id="UP000027730">
    <property type="component" value="Unassembled WGS sequence"/>
</dbReference>
<dbReference type="Pfam" id="PF13350">
    <property type="entry name" value="Y_phosphatase3"/>
    <property type="match status" value="1"/>
</dbReference>
<dbReference type="HOGENOM" id="CLU_057546_1_1_1"/>
<accession>A0A074XPS6</accession>
<proteinExistence type="predicted"/>
<protein>
    <submittedName>
        <fullName evidence="2">Tyrosine/serine phosphatase-like protein</fullName>
    </submittedName>
</protein>
<dbReference type="STRING" id="1043004.A0A074XPS6"/>
<dbReference type="InterPro" id="IPR016130">
    <property type="entry name" value="Tyr_Pase_AS"/>
</dbReference>
<reference evidence="2 3" key="1">
    <citation type="journal article" date="2014" name="BMC Genomics">
        <title>Genome sequencing of four Aureobasidium pullulans varieties: biotechnological potential, stress tolerance, and description of new species.</title>
        <authorList>
            <person name="Gostin Ar C."/>
            <person name="Ohm R.A."/>
            <person name="Kogej T."/>
            <person name="Sonjak S."/>
            <person name="Turk M."/>
            <person name="Zajc J."/>
            <person name="Zalar P."/>
            <person name="Grube M."/>
            <person name="Sun H."/>
            <person name="Han J."/>
            <person name="Sharma A."/>
            <person name="Chiniquy J."/>
            <person name="Ngan C.Y."/>
            <person name="Lipzen A."/>
            <person name="Barry K."/>
            <person name="Grigoriev I.V."/>
            <person name="Gunde-Cimerman N."/>
        </authorList>
    </citation>
    <scope>NUCLEOTIDE SEQUENCE [LARGE SCALE GENOMIC DNA]</scope>
    <source>
        <strain evidence="2 3">CBS 147.97</strain>
    </source>
</reference>
<dbReference type="GO" id="GO:0004721">
    <property type="term" value="F:phosphoprotein phosphatase activity"/>
    <property type="evidence" value="ECO:0007669"/>
    <property type="project" value="InterPro"/>
</dbReference>
<dbReference type="InterPro" id="IPR026893">
    <property type="entry name" value="Tyr/Ser_Pase_IphP-type"/>
</dbReference>
<dbReference type="InterPro" id="IPR029021">
    <property type="entry name" value="Prot-tyrosine_phosphatase-like"/>
</dbReference>
<evidence type="ECO:0000259" key="1">
    <source>
        <dbReference type="PROSITE" id="PS50056"/>
    </source>
</evidence>
<evidence type="ECO:0000313" key="3">
    <source>
        <dbReference type="Proteomes" id="UP000027730"/>
    </source>
</evidence>
<dbReference type="RefSeq" id="XP_013431009.1">
    <property type="nucleotide sequence ID" value="XM_013575555.1"/>
</dbReference>
<dbReference type="PROSITE" id="PS00383">
    <property type="entry name" value="TYR_PHOSPHATASE_1"/>
    <property type="match status" value="1"/>
</dbReference>
<dbReference type="Gene3D" id="3.90.190.10">
    <property type="entry name" value="Protein tyrosine phosphatase superfamily"/>
    <property type="match status" value="1"/>
</dbReference>
<name>A0A074XPS6_9PEZI</name>
<dbReference type="PANTHER" id="PTHR31126">
    <property type="entry name" value="TYROSINE-PROTEIN PHOSPHATASE"/>
    <property type="match status" value="1"/>
</dbReference>
<dbReference type="GeneID" id="25412997"/>
<dbReference type="AlphaFoldDB" id="A0A074XPS6"/>
<sequence>MAELFDKTPELPPPFVNIDGIANFRDIGGYTTTTSSSPQSIRNHLVYRCADPSKVQPSGLANLKELGVKKVFDLRSIPEISKQGPEWAGVAVEKEVFTTRPEGGEDTEDLPGDEIERIWCPVFRNTDYGPEQVAIRFQNYAKSGSEGFVKAYADIMANGPHAYKTILSHLAQPSPSPCIIHCTAGKDRTGVIVALLYLLCSVPPSTVANEYSLTDKGLQHLKPLFTERLLKNPALEGNEEGVQNMISSQPEKMAATIEMMQRVYGGAEGYVRDVVGLSDEQIQQIRKNLLSDEKAMF</sequence>
<feature type="domain" description="Tyrosine specific protein phosphatases" evidence="1">
    <location>
        <begin position="146"/>
        <end position="198"/>
    </location>
</feature>
<dbReference type="OrthoDB" id="449382at2759"/>
<evidence type="ECO:0000313" key="2">
    <source>
        <dbReference type="EMBL" id="KEQ76591.1"/>
    </source>
</evidence>
<dbReference type="PANTHER" id="PTHR31126:SF1">
    <property type="entry name" value="TYROSINE SPECIFIC PROTEIN PHOSPHATASES DOMAIN-CONTAINING PROTEIN"/>
    <property type="match status" value="1"/>
</dbReference>
<gene>
    <name evidence="2" type="ORF">M436DRAFT_60419</name>
</gene>
<organism evidence="2 3">
    <name type="scientific">Aureobasidium namibiae CBS 147.97</name>
    <dbReference type="NCBI Taxonomy" id="1043004"/>
    <lineage>
        <taxon>Eukaryota</taxon>
        <taxon>Fungi</taxon>
        <taxon>Dikarya</taxon>
        <taxon>Ascomycota</taxon>
        <taxon>Pezizomycotina</taxon>
        <taxon>Dothideomycetes</taxon>
        <taxon>Dothideomycetidae</taxon>
        <taxon>Dothideales</taxon>
        <taxon>Saccotheciaceae</taxon>
        <taxon>Aureobasidium</taxon>
    </lineage>
</organism>
<keyword evidence="3" id="KW-1185">Reference proteome</keyword>
<dbReference type="InterPro" id="IPR000387">
    <property type="entry name" value="Tyr_Pase_dom"/>
</dbReference>